<feature type="compositionally biased region" description="Low complexity" evidence="1">
    <location>
        <begin position="38"/>
        <end position="47"/>
    </location>
</feature>
<evidence type="ECO:0000256" key="1">
    <source>
        <dbReference type="SAM" id="MobiDB-lite"/>
    </source>
</evidence>
<reference evidence="2" key="1">
    <citation type="journal article" date="2014" name="Genome Announc.">
        <title>Draft genome sequence of Rhodosporidium toruloides CECT1137, an oleaginous yeast of biotechnological interest.</title>
        <authorList>
            <person name="Morin N."/>
            <person name="Calcas X."/>
            <person name="Devillers H."/>
            <person name="Durrens P."/>
            <person name="Sherman D.J."/>
            <person name="Nicaud J.-M."/>
            <person name="Neuveglise C."/>
        </authorList>
    </citation>
    <scope>NUCLEOTIDE SEQUENCE</scope>
    <source>
        <strain evidence="2">CECT1137</strain>
    </source>
</reference>
<feature type="region of interest" description="Disordered" evidence="1">
    <location>
        <begin position="18"/>
        <end position="49"/>
    </location>
</feature>
<proteinExistence type="predicted"/>
<sequence length="478" mass="53331">MAVTAAQDSLVTSDTGRATSQALIRTTAPTGPARTDEATAQGQAQAARRPTNLLDLPDEVLEQILLWSTNFWKTPTAGRIDYLLVNKRIWRIGFAVRMSRLCIERKPDVHLRQLSANQQQSAVVRALRVEVSGELLPLMTVAVANLPLLSEVFLSLDVVDDVEGDHQRRAAALCLKTLTQRSSLTEIGLFSFEGLRSEDFSDLPNFPPSLHRLDLPLSDDLTELFLRRCASLQTLSVSYWSSVGTANVWDAAANLHVTFRHWYEFMADLVESQLQQSLLLTNSQRSPLRSLSLHIDPNYHDTSDRTARSAQDMAATIITYAASSAISGLEVIQASGASWPTLGDDVSLPNVKILQLVVDGMGDTHEAEGWPSLARFLSHFPSLIRLVIDITAYESVMYTTSIPHKPISMKKLAACLEPQRLAAEQPLLAQLLVFLRSTSVLQLYIRRTWLRGHELRATRATRDDDFSFERWDVTKLQM</sequence>
<gene>
    <name evidence="2" type="ORF">RHTO0S_27e01640g</name>
</gene>
<name>A0A061BHR3_RHOTO</name>
<accession>A0A061BHR3</accession>
<dbReference type="EMBL" id="LK052962">
    <property type="protein sequence ID" value="CDR49531.1"/>
    <property type="molecule type" value="Genomic_DNA"/>
</dbReference>
<evidence type="ECO:0000313" key="2">
    <source>
        <dbReference type="EMBL" id="CDR49531.1"/>
    </source>
</evidence>
<dbReference type="OrthoDB" id="2521294at2759"/>
<organism evidence="2">
    <name type="scientific">Rhodotorula toruloides</name>
    <name type="common">Yeast</name>
    <name type="synonym">Rhodosporidium toruloides</name>
    <dbReference type="NCBI Taxonomy" id="5286"/>
    <lineage>
        <taxon>Eukaryota</taxon>
        <taxon>Fungi</taxon>
        <taxon>Dikarya</taxon>
        <taxon>Basidiomycota</taxon>
        <taxon>Pucciniomycotina</taxon>
        <taxon>Microbotryomycetes</taxon>
        <taxon>Sporidiobolales</taxon>
        <taxon>Sporidiobolaceae</taxon>
        <taxon>Rhodotorula</taxon>
    </lineage>
</organism>
<dbReference type="AlphaFoldDB" id="A0A061BHR3"/>
<dbReference type="SUPFAM" id="SSF52047">
    <property type="entry name" value="RNI-like"/>
    <property type="match status" value="1"/>
</dbReference>
<protein>
    <submittedName>
        <fullName evidence="2">RHTO0S27e01640g1_1</fullName>
    </submittedName>
</protein>
<feature type="compositionally biased region" description="Polar residues" evidence="1">
    <location>
        <begin position="18"/>
        <end position="29"/>
    </location>
</feature>